<dbReference type="PANTHER" id="PTHR43047:SF72">
    <property type="entry name" value="OSMOSENSING HISTIDINE PROTEIN KINASE SLN1"/>
    <property type="match status" value="1"/>
</dbReference>
<name>A0A9X0YLD5_9FLAO</name>
<keyword evidence="8" id="KW-0472">Membrane</keyword>
<dbReference type="Gene3D" id="3.30.565.10">
    <property type="entry name" value="Histidine kinase-like ATPase, C-terminal domain"/>
    <property type="match status" value="1"/>
</dbReference>
<sequence length="698" mass="79464">MKKIIYVIILLSVCFGYAQTKNIDSLTVALAFQKTDTSKISTSIELVEELYDNKDYNLALKYVLEADKLATKLNYIQGLSRISYLKALIYNKKGDYLNAINNFSEAKTLYSSLDDTLAIARINNQVGLIEISRGYYDQGLAHTLSAINELEKRHLEKELKDTYKGLATAYYNNGKYDKAIEFNLKRLEIEELSGDKNSIIEAVKNLAALYSTKKEHRKSIEYYERILMVNHSNNDSIRADILPKLGFEYVQFRDYDKAGLYLSESIDLNRRLDNTYGLIETLNNCGELNYKRGKVQLAEIRLNEANSLLKNYSNKTEELKNYSLLKIVDSIQHQYQRAFMWQGKYYTLKDSLDLAATNSKASNKIKSLQGIDLFNGLQQEGQVDGETVFTAEHPLLGDTKRKFDRLQIITYALLAAFVIVSTFLVLIYLNRERRIKYTIDLEAKTKKIEIQNKAILEQSAHLENINHIKDRLFSIVSHDLKDSLTSINGFIDLLKDGSLTRQEFDRLIPELSENANNASLLLFNLLNWSKSQMESLEPSATLFDIREVVLDKIKLIEHKLVDKQIELVDNTLRDFVYADYSMVEIVIQNLLTNAVKFTKAGDTITISNQINNGHSIISIEDTGVGISQPNLDKLFKSNTFSTRGTKNEKGTGLGLSICKELVDLNKGKIWVESVVNSGSTFFVELPKTKQETPELKLG</sequence>
<organism evidence="10 12">
    <name type="scientific">Formosa algae</name>
    <dbReference type="NCBI Taxonomy" id="225843"/>
    <lineage>
        <taxon>Bacteria</taxon>
        <taxon>Pseudomonadati</taxon>
        <taxon>Bacteroidota</taxon>
        <taxon>Flavobacteriia</taxon>
        <taxon>Flavobacteriales</taxon>
        <taxon>Flavobacteriaceae</taxon>
        <taxon>Formosa</taxon>
    </lineage>
</organism>
<evidence type="ECO:0000313" key="11">
    <source>
        <dbReference type="EMBL" id="MDQ0334671.1"/>
    </source>
</evidence>
<proteinExistence type="predicted"/>
<keyword evidence="7" id="KW-0175">Coiled coil</keyword>
<dbReference type="Proteomes" id="UP001138672">
    <property type="component" value="Unassembled WGS sequence"/>
</dbReference>
<protein>
    <recommendedName>
        <fullName evidence="2">histidine kinase</fullName>
        <ecNumber evidence="2">2.7.13.3</ecNumber>
    </recommendedName>
</protein>
<dbReference type="Gene3D" id="1.25.40.10">
    <property type="entry name" value="Tetratricopeptide repeat domain"/>
    <property type="match status" value="2"/>
</dbReference>
<evidence type="ECO:0000259" key="9">
    <source>
        <dbReference type="PROSITE" id="PS50109"/>
    </source>
</evidence>
<dbReference type="InterPro" id="IPR036890">
    <property type="entry name" value="HATPase_C_sf"/>
</dbReference>
<dbReference type="InterPro" id="IPR005467">
    <property type="entry name" value="His_kinase_dom"/>
</dbReference>
<evidence type="ECO:0000256" key="4">
    <source>
        <dbReference type="ARBA" id="ARBA00022679"/>
    </source>
</evidence>
<dbReference type="GO" id="GO:0005886">
    <property type="term" value="C:plasma membrane"/>
    <property type="evidence" value="ECO:0007669"/>
    <property type="project" value="TreeGrafter"/>
</dbReference>
<keyword evidence="5 10" id="KW-0418">Kinase</keyword>
<dbReference type="Pfam" id="PF13181">
    <property type="entry name" value="TPR_8"/>
    <property type="match status" value="1"/>
</dbReference>
<feature type="repeat" description="TPR" evidence="6">
    <location>
        <begin position="160"/>
        <end position="193"/>
    </location>
</feature>
<dbReference type="OrthoDB" id="9810447at2"/>
<dbReference type="CDD" id="cd00082">
    <property type="entry name" value="HisKA"/>
    <property type="match status" value="1"/>
</dbReference>
<dbReference type="InterPro" id="IPR003594">
    <property type="entry name" value="HATPase_dom"/>
</dbReference>
<dbReference type="GO" id="GO:0000155">
    <property type="term" value="F:phosphorelay sensor kinase activity"/>
    <property type="evidence" value="ECO:0007669"/>
    <property type="project" value="InterPro"/>
</dbReference>
<evidence type="ECO:0000256" key="8">
    <source>
        <dbReference type="SAM" id="Phobius"/>
    </source>
</evidence>
<dbReference type="Gene3D" id="1.10.287.130">
    <property type="match status" value="1"/>
</dbReference>
<gene>
    <name evidence="10" type="ORF">J2Z56_001278</name>
    <name evidence="11" type="ORF">J2Z57_001104</name>
</gene>
<evidence type="ECO:0000256" key="2">
    <source>
        <dbReference type="ARBA" id="ARBA00012438"/>
    </source>
</evidence>
<reference evidence="10" key="1">
    <citation type="submission" date="2021-03" db="EMBL/GenBank/DDBJ databases">
        <title>Genomic Encyclopedia of Type Strains, Phase IV (KMG-IV): sequencing the most valuable type-strain genomes for metagenomic binning, comparative biology and taxonomic classification.</title>
        <authorList>
            <person name="Goeker M."/>
        </authorList>
    </citation>
    <scope>NUCLEOTIDE SEQUENCE</scope>
    <source>
        <strain evidence="10">DSM 15523</strain>
        <strain evidence="11 13">DSM 16476</strain>
    </source>
</reference>
<keyword evidence="8" id="KW-0812">Transmembrane</keyword>
<dbReference type="EC" id="2.7.13.3" evidence="2"/>
<dbReference type="PRINTS" id="PR00344">
    <property type="entry name" value="BCTRLSENSOR"/>
</dbReference>
<dbReference type="SUPFAM" id="SSF47384">
    <property type="entry name" value="Homodimeric domain of signal transducing histidine kinase"/>
    <property type="match status" value="1"/>
</dbReference>
<dbReference type="SUPFAM" id="SSF55874">
    <property type="entry name" value="ATPase domain of HSP90 chaperone/DNA topoisomerase II/histidine kinase"/>
    <property type="match status" value="1"/>
</dbReference>
<keyword evidence="13" id="KW-1185">Reference proteome</keyword>
<dbReference type="Proteomes" id="UP001231587">
    <property type="component" value="Unassembled WGS sequence"/>
</dbReference>
<evidence type="ECO:0000256" key="1">
    <source>
        <dbReference type="ARBA" id="ARBA00000085"/>
    </source>
</evidence>
<keyword evidence="3" id="KW-0597">Phosphoprotein</keyword>
<dbReference type="RefSeq" id="WP_057779754.1">
    <property type="nucleotide sequence ID" value="NZ_JAGGJQ010000003.1"/>
</dbReference>
<comment type="caution">
    <text evidence="10">The sequence shown here is derived from an EMBL/GenBank/DDBJ whole genome shotgun (WGS) entry which is preliminary data.</text>
</comment>
<dbReference type="Pfam" id="PF02518">
    <property type="entry name" value="HATPase_c"/>
    <property type="match status" value="1"/>
</dbReference>
<comment type="catalytic activity">
    <reaction evidence="1">
        <text>ATP + protein L-histidine = ADP + protein N-phospho-L-histidine.</text>
        <dbReference type="EC" id="2.7.13.3"/>
    </reaction>
</comment>
<feature type="transmembrane region" description="Helical" evidence="8">
    <location>
        <begin position="408"/>
        <end position="429"/>
    </location>
</feature>
<dbReference type="InterPro" id="IPR003661">
    <property type="entry name" value="HisK_dim/P_dom"/>
</dbReference>
<evidence type="ECO:0000256" key="6">
    <source>
        <dbReference type="PROSITE-ProRule" id="PRU00339"/>
    </source>
</evidence>
<dbReference type="InterPro" id="IPR011990">
    <property type="entry name" value="TPR-like_helical_dom_sf"/>
</dbReference>
<keyword evidence="4" id="KW-0808">Transferase</keyword>
<evidence type="ECO:0000256" key="5">
    <source>
        <dbReference type="ARBA" id="ARBA00022777"/>
    </source>
</evidence>
<dbReference type="PROSITE" id="PS50109">
    <property type="entry name" value="HIS_KIN"/>
    <property type="match status" value="1"/>
</dbReference>
<feature type="repeat" description="TPR" evidence="6">
    <location>
        <begin position="200"/>
        <end position="233"/>
    </location>
</feature>
<evidence type="ECO:0000313" key="13">
    <source>
        <dbReference type="Proteomes" id="UP001231587"/>
    </source>
</evidence>
<feature type="coiled-coil region" evidence="7">
    <location>
        <begin position="295"/>
        <end position="322"/>
    </location>
</feature>
<dbReference type="InterPro" id="IPR036097">
    <property type="entry name" value="HisK_dim/P_sf"/>
</dbReference>
<dbReference type="AlphaFoldDB" id="A0A9X0YLD5"/>
<dbReference type="SMART" id="SM00028">
    <property type="entry name" value="TPR"/>
    <property type="match status" value="5"/>
</dbReference>
<accession>A0A9X0YLD5</accession>
<dbReference type="EMBL" id="JAGGJQ010000003">
    <property type="protein sequence ID" value="MBP1839367.1"/>
    <property type="molecule type" value="Genomic_DNA"/>
</dbReference>
<evidence type="ECO:0000313" key="10">
    <source>
        <dbReference type="EMBL" id="MBP1839367.1"/>
    </source>
</evidence>
<dbReference type="InterPro" id="IPR019734">
    <property type="entry name" value="TPR_rpt"/>
</dbReference>
<dbReference type="GO" id="GO:0009927">
    <property type="term" value="F:histidine phosphotransfer kinase activity"/>
    <property type="evidence" value="ECO:0007669"/>
    <property type="project" value="TreeGrafter"/>
</dbReference>
<dbReference type="PANTHER" id="PTHR43047">
    <property type="entry name" value="TWO-COMPONENT HISTIDINE PROTEIN KINASE"/>
    <property type="match status" value="1"/>
</dbReference>
<evidence type="ECO:0000256" key="7">
    <source>
        <dbReference type="SAM" id="Coils"/>
    </source>
</evidence>
<dbReference type="EMBL" id="JAUSUU010000003">
    <property type="protein sequence ID" value="MDQ0334671.1"/>
    <property type="molecule type" value="Genomic_DNA"/>
</dbReference>
<dbReference type="SMART" id="SM00387">
    <property type="entry name" value="HATPase_c"/>
    <property type="match status" value="1"/>
</dbReference>
<feature type="domain" description="Histidine kinase" evidence="9">
    <location>
        <begin position="475"/>
        <end position="689"/>
    </location>
</feature>
<evidence type="ECO:0000313" key="12">
    <source>
        <dbReference type="Proteomes" id="UP001138672"/>
    </source>
</evidence>
<keyword evidence="8" id="KW-1133">Transmembrane helix</keyword>
<dbReference type="SUPFAM" id="SSF48452">
    <property type="entry name" value="TPR-like"/>
    <property type="match status" value="2"/>
</dbReference>
<evidence type="ECO:0000256" key="3">
    <source>
        <dbReference type="ARBA" id="ARBA00022553"/>
    </source>
</evidence>
<dbReference type="PROSITE" id="PS50005">
    <property type="entry name" value="TPR"/>
    <property type="match status" value="2"/>
</dbReference>
<dbReference type="InterPro" id="IPR004358">
    <property type="entry name" value="Sig_transdc_His_kin-like_C"/>
</dbReference>
<dbReference type="SMART" id="SM00388">
    <property type="entry name" value="HisKA"/>
    <property type="match status" value="1"/>
</dbReference>
<keyword evidence="6" id="KW-0802">TPR repeat</keyword>